<dbReference type="InterPro" id="IPR049202">
    <property type="entry name" value="DUF6817"/>
</dbReference>
<keyword evidence="3" id="KW-1185">Reference proteome</keyword>
<dbReference type="AlphaFoldDB" id="A0A136A5X8"/>
<name>A0A136A5X8_9ALTE</name>
<proteinExistence type="predicted"/>
<reference evidence="3" key="1">
    <citation type="submission" date="2016-02" db="EMBL/GenBank/DDBJ databases">
        <authorList>
            <person name="Schultz-Johansen M."/>
            <person name="Glaring M.A."/>
            <person name="Bech P.K."/>
            <person name="Stougaard P."/>
        </authorList>
    </citation>
    <scope>NUCLEOTIDE SEQUENCE [LARGE SCALE GENOMIC DNA]</scope>
    <source>
        <strain evidence="3">S66</strain>
    </source>
</reference>
<dbReference type="PANTHER" id="PTHR37391">
    <property type="entry name" value="E3 UBIQUITIN-PROTEIN LIGASE"/>
    <property type="match status" value="1"/>
</dbReference>
<dbReference type="Pfam" id="PF20680">
    <property type="entry name" value="DUF6817"/>
    <property type="match status" value="1"/>
</dbReference>
<gene>
    <name evidence="2" type="ORF">AX660_04125</name>
</gene>
<sequence length="176" mass="20313">MLDKIRRLIELSAGEFEHIDMQLIAHLDGTRCMLKAWGARDALQQAGLFHQAYSKGITKDKRFINQSQRQLIADVIGADSELIVYHYCACDREIFFNSLLVQEKPDYVDRFLHRSVQLEVQLLNDLCELFVATELELALNAPQTYLLQDLNFRTFLVKLQPYLSRGANNKVKQLLA</sequence>
<evidence type="ECO:0000313" key="2">
    <source>
        <dbReference type="EMBL" id="KXI30633.1"/>
    </source>
</evidence>
<protein>
    <recommendedName>
        <fullName evidence="1">DUF6817 domain-containing protein</fullName>
    </recommendedName>
</protein>
<comment type="caution">
    <text evidence="2">The sequence shown here is derived from an EMBL/GenBank/DDBJ whole genome shotgun (WGS) entry which is preliminary data.</text>
</comment>
<dbReference type="STRING" id="1799789.AX660_04125"/>
<dbReference type="RefSeq" id="WP_068371303.1">
    <property type="nucleotide sequence ID" value="NZ_LSNE01000002.1"/>
</dbReference>
<evidence type="ECO:0000313" key="3">
    <source>
        <dbReference type="Proteomes" id="UP000070299"/>
    </source>
</evidence>
<dbReference type="Proteomes" id="UP000070299">
    <property type="component" value="Unassembled WGS sequence"/>
</dbReference>
<dbReference type="EMBL" id="LSNE01000002">
    <property type="protein sequence ID" value="KXI30633.1"/>
    <property type="molecule type" value="Genomic_DNA"/>
</dbReference>
<accession>A0A136A5X8</accession>
<organism evidence="2 3">
    <name type="scientific">Paraglaciecola hydrolytica</name>
    <dbReference type="NCBI Taxonomy" id="1799789"/>
    <lineage>
        <taxon>Bacteria</taxon>
        <taxon>Pseudomonadati</taxon>
        <taxon>Pseudomonadota</taxon>
        <taxon>Gammaproteobacteria</taxon>
        <taxon>Alteromonadales</taxon>
        <taxon>Alteromonadaceae</taxon>
        <taxon>Paraglaciecola</taxon>
    </lineage>
</organism>
<dbReference type="PANTHER" id="PTHR37391:SF2">
    <property type="entry name" value="E3 UBIQUITIN-PROTEIN LIGASE"/>
    <property type="match status" value="1"/>
</dbReference>
<feature type="domain" description="DUF6817" evidence="1">
    <location>
        <begin position="8"/>
        <end position="92"/>
    </location>
</feature>
<evidence type="ECO:0000259" key="1">
    <source>
        <dbReference type="Pfam" id="PF20680"/>
    </source>
</evidence>